<keyword evidence="1" id="KW-0678">Repressor</keyword>
<dbReference type="Pfam" id="PF13411">
    <property type="entry name" value="MerR_1"/>
    <property type="match status" value="1"/>
</dbReference>
<evidence type="ECO:0000313" key="6">
    <source>
        <dbReference type="EMBL" id="PZF82189.1"/>
    </source>
</evidence>
<comment type="caution">
    <text evidence="6">The sequence shown here is derived from an EMBL/GenBank/DDBJ whole genome shotgun (WGS) entry which is preliminary data.</text>
</comment>
<reference evidence="6 7" key="1">
    <citation type="submission" date="2018-01" db="EMBL/GenBank/DDBJ databases">
        <title>Draft genome sequence of Jiangella sp. GTF31.</title>
        <authorList>
            <person name="Sahin N."/>
            <person name="Ay H."/>
            <person name="Saygin H."/>
        </authorList>
    </citation>
    <scope>NUCLEOTIDE SEQUENCE [LARGE SCALE GENOMIC DNA]</scope>
    <source>
        <strain evidence="6 7">GTF31</strain>
    </source>
</reference>
<evidence type="ECO:0000313" key="7">
    <source>
        <dbReference type="Proteomes" id="UP000248764"/>
    </source>
</evidence>
<keyword evidence="2" id="KW-0805">Transcription regulation</keyword>
<protein>
    <submittedName>
        <fullName evidence="6">MerR family transcriptional regulator</fullName>
    </submittedName>
</protein>
<sequence>MSAATESLPIGAVAARFGLAVSTLRYWEERGLLRAAERRAGRRRHGPDEVHRIALIQLWRETGLMSLDDIGAVLTGGASWRDVVEHRVAAIEQQLTRLGAAKAHLEHLLTCPSAHPADDCPYLRAEAESRYA</sequence>
<dbReference type="RefSeq" id="WP_111256031.1">
    <property type="nucleotide sequence ID" value="NZ_POTW01000043.1"/>
</dbReference>
<dbReference type="GO" id="GO:0003677">
    <property type="term" value="F:DNA binding"/>
    <property type="evidence" value="ECO:0007669"/>
    <property type="project" value="UniProtKB-KW"/>
</dbReference>
<evidence type="ECO:0000259" key="5">
    <source>
        <dbReference type="PROSITE" id="PS50937"/>
    </source>
</evidence>
<name>A0A2W2C1X9_9ACTN</name>
<dbReference type="PRINTS" id="PR00040">
    <property type="entry name" value="HTHMERR"/>
</dbReference>
<keyword evidence="3" id="KW-0238">DNA-binding</keyword>
<dbReference type="AlphaFoldDB" id="A0A2W2C1X9"/>
<dbReference type="Gene3D" id="1.10.1660.10">
    <property type="match status" value="1"/>
</dbReference>
<dbReference type="PANTHER" id="PTHR30204">
    <property type="entry name" value="REDOX-CYCLING DRUG-SENSING TRANSCRIPTIONAL ACTIVATOR SOXR"/>
    <property type="match status" value="1"/>
</dbReference>
<feature type="domain" description="HTH merR-type" evidence="5">
    <location>
        <begin position="7"/>
        <end position="76"/>
    </location>
</feature>
<dbReference type="InterPro" id="IPR047057">
    <property type="entry name" value="MerR_fam"/>
</dbReference>
<gene>
    <name evidence="6" type="ORF">C1I92_17985</name>
</gene>
<dbReference type="SMART" id="SM00422">
    <property type="entry name" value="HTH_MERR"/>
    <property type="match status" value="1"/>
</dbReference>
<dbReference type="Proteomes" id="UP000248764">
    <property type="component" value="Unassembled WGS sequence"/>
</dbReference>
<proteinExistence type="predicted"/>
<dbReference type="PANTHER" id="PTHR30204:SF69">
    <property type="entry name" value="MERR-FAMILY TRANSCRIPTIONAL REGULATOR"/>
    <property type="match status" value="1"/>
</dbReference>
<keyword evidence="4" id="KW-0804">Transcription</keyword>
<evidence type="ECO:0000256" key="4">
    <source>
        <dbReference type="ARBA" id="ARBA00023163"/>
    </source>
</evidence>
<dbReference type="EMBL" id="POTW01000043">
    <property type="protein sequence ID" value="PZF82189.1"/>
    <property type="molecule type" value="Genomic_DNA"/>
</dbReference>
<keyword evidence="7" id="KW-1185">Reference proteome</keyword>
<dbReference type="GO" id="GO:0003700">
    <property type="term" value="F:DNA-binding transcription factor activity"/>
    <property type="evidence" value="ECO:0007669"/>
    <property type="project" value="InterPro"/>
</dbReference>
<organism evidence="6 7">
    <name type="scientific">Jiangella anatolica</name>
    <dbReference type="NCBI Taxonomy" id="2670374"/>
    <lineage>
        <taxon>Bacteria</taxon>
        <taxon>Bacillati</taxon>
        <taxon>Actinomycetota</taxon>
        <taxon>Actinomycetes</taxon>
        <taxon>Jiangellales</taxon>
        <taxon>Jiangellaceae</taxon>
        <taxon>Jiangella</taxon>
    </lineage>
</organism>
<dbReference type="PROSITE" id="PS50937">
    <property type="entry name" value="HTH_MERR_2"/>
    <property type="match status" value="1"/>
</dbReference>
<dbReference type="SUPFAM" id="SSF46955">
    <property type="entry name" value="Putative DNA-binding domain"/>
    <property type="match status" value="1"/>
</dbReference>
<evidence type="ECO:0000256" key="2">
    <source>
        <dbReference type="ARBA" id="ARBA00023015"/>
    </source>
</evidence>
<dbReference type="InterPro" id="IPR009061">
    <property type="entry name" value="DNA-bd_dom_put_sf"/>
</dbReference>
<evidence type="ECO:0000256" key="1">
    <source>
        <dbReference type="ARBA" id="ARBA00022491"/>
    </source>
</evidence>
<evidence type="ECO:0000256" key="3">
    <source>
        <dbReference type="ARBA" id="ARBA00023125"/>
    </source>
</evidence>
<dbReference type="InterPro" id="IPR000551">
    <property type="entry name" value="MerR-type_HTH_dom"/>
</dbReference>
<accession>A0A2W2C1X9</accession>